<evidence type="ECO:0000313" key="2">
    <source>
        <dbReference type="EMBL" id="KAF8473658.1"/>
    </source>
</evidence>
<dbReference type="AlphaFoldDB" id="A0A9P5K0E5"/>
<accession>A0A9P5K0E5</accession>
<reference evidence="2" key="2">
    <citation type="journal article" date="2020" name="Nat. Commun.">
        <title>Large-scale genome sequencing of mycorrhizal fungi provides insights into the early evolution of symbiotic traits.</title>
        <authorList>
            <person name="Miyauchi S."/>
            <person name="Kiss E."/>
            <person name="Kuo A."/>
            <person name="Drula E."/>
            <person name="Kohler A."/>
            <person name="Sanchez-Garcia M."/>
            <person name="Morin E."/>
            <person name="Andreopoulos B."/>
            <person name="Barry K.W."/>
            <person name="Bonito G."/>
            <person name="Buee M."/>
            <person name="Carver A."/>
            <person name="Chen C."/>
            <person name="Cichocki N."/>
            <person name="Clum A."/>
            <person name="Culley D."/>
            <person name="Crous P.W."/>
            <person name="Fauchery L."/>
            <person name="Girlanda M."/>
            <person name="Hayes R.D."/>
            <person name="Keri Z."/>
            <person name="LaButti K."/>
            <person name="Lipzen A."/>
            <person name="Lombard V."/>
            <person name="Magnuson J."/>
            <person name="Maillard F."/>
            <person name="Murat C."/>
            <person name="Nolan M."/>
            <person name="Ohm R.A."/>
            <person name="Pangilinan J."/>
            <person name="Pereira M.F."/>
            <person name="Perotto S."/>
            <person name="Peter M."/>
            <person name="Pfister S."/>
            <person name="Riley R."/>
            <person name="Sitrit Y."/>
            <person name="Stielow J.B."/>
            <person name="Szollosi G."/>
            <person name="Zifcakova L."/>
            <person name="Stursova M."/>
            <person name="Spatafora J.W."/>
            <person name="Tedersoo L."/>
            <person name="Vaario L.M."/>
            <person name="Yamada A."/>
            <person name="Yan M."/>
            <person name="Wang P."/>
            <person name="Xu J."/>
            <person name="Bruns T."/>
            <person name="Baldrian P."/>
            <person name="Vilgalys R."/>
            <person name="Dunand C."/>
            <person name="Henrissat B."/>
            <person name="Grigoriev I.V."/>
            <person name="Hibbett D."/>
            <person name="Nagy L.G."/>
            <person name="Martin F.M."/>
        </authorList>
    </citation>
    <scope>NUCLEOTIDE SEQUENCE</scope>
    <source>
        <strain evidence="2">Prilba</strain>
    </source>
</reference>
<gene>
    <name evidence="2" type="ORF">DFH94DRAFT_655147</name>
</gene>
<feature type="signal peptide" evidence="1">
    <location>
        <begin position="1"/>
        <end position="15"/>
    </location>
</feature>
<feature type="chain" id="PRO_5040246010" evidence="1">
    <location>
        <begin position="16"/>
        <end position="85"/>
    </location>
</feature>
<proteinExistence type="predicted"/>
<feature type="non-terminal residue" evidence="2">
    <location>
        <position position="85"/>
    </location>
</feature>
<sequence>MSSFILIGFFALTGGRRVRFDVARPNGSPVTICHMLYNTSVICSREPGELSAEVRKYSPVGEAPLPDNTVAFMVAKAFVPNEESS</sequence>
<evidence type="ECO:0000256" key="1">
    <source>
        <dbReference type="SAM" id="SignalP"/>
    </source>
</evidence>
<evidence type="ECO:0000313" key="3">
    <source>
        <dbReference type="Proteomes" id="UP000759537"/>
    </source>
</evidence>
<reference evidence="2" key="1">
    <citation type="submission" date="2019-10" db="EMBL/GenBank/DDBJ databases">
        <authorList>
            <consortium name="DOE Joint Genome Institute"/>
            <person name="Kuo A."/>
            <person name="Miyauchi S."/>
            <person name="Kiss E."/>
            <person name="Drula E."/>
            <person name="Kohler A."/>
            <person name="Sanchez-Garcia M."/>
            <person name="Andreopoulos B."/>
            <person name="Barry K.W."/>
            <person name="Bonito G."/>
            <person name="Buee M."/>
            <person name="Carver A."/>
            <person name="Chen C."/>
            <person name="Cichocki N."/>
            <person name="Clum A."/>
            <person name="Culley D."/>
            <person name="Crous P.W."/>
            <person name="Fauchery L."/>
            <person name="Girlanda M."/>
            <person name="Hayes R."/>
            <person name="Keri Z."/>
            <person name="LaButti K."/>
            <person name="Lipzen A."/>
            <person name="Lombard V."/>
            <person name="Magnuson J."/>
            <person name="Maillard F."/>
            <person name="Morin E."/>
            <person name="Murat C."/>
            <person name="Nolan M."/>
            <person name="Ohm R."/>
            <person name="Pangilinan J."/>
            <person name="Pereira M."/>
            <person name="Perotto S."/>
            <person name="Peter M."/>
            <person name="Riley R."/>
            <person name="Sitrit Y."/>
            <person name="Stielow B."/>
            <person name="Szollosi G."/>
            <person name="Zifcakova L."/>
            <person name="Stursova M."/>
            <person name="Spatafora J.W."/>
            <person name="Tedersoo L."/>
            <person name="Vaario L.-M."/>
            <person name="Yamada A."/>
            <person name="Yan M."/>
            <person name="Wang P."/>
            <person name="Xu J."/>
            <person name="Bruns T."/>
            <person name="Baldrian P."/>
            <person name="Vilgalys R."/>
            <person name="Henrissat B."/>
            <person name="Grigoriev I.V."/>
            <person name="Hibbett D."/>
            <person name="Nagy L.G."/>
            <person name="Martin F.M."/>
        </authorList>
    </citation>
    <scope>NUCLEOTIDE SEQUENCE</scope>
    <source>
        <strain evidence="2">Prilba</strain>
    </source>
</reference>
<keyword evidence="3" id="KW-1185">Reference proteome</keyword>
<dbReference type="EMBL" id="WHVB01000018">
    <property type="protein sequence ID" value="KAF8473658.1"/>
    <property type="molecule type" value="Genomic_DNA"/>
</dbReference>
<dbReference type="Proteomes" id="UP000759537">
    <property type="component" value="Unassembled WGS sequence"/>
</dbReference>
<organism evidence="2 3">
    <name type="scientific">Russula ochroleuca</name>
    <dbReference type="NCBI Taxonomy" id="152965"/>
    <lineage>
        <taxon>Eukaryota</taxon>
        <taxon>Fungi</taxon>
        <taxon>Dikarya</taxon>
        <taxon>Basidiomycota</taxon>
        <taxon>Agaricomycotina</taxon>
        <taxon>Agaricomycetes</taxon>
        <taxon>Russulales</taxon>
        <taxon>Russulaceae</taxon>
        <taxon>Russula</taxon>
    </lineage>
</organism>
<protein>
    <submittedName>
        <fullName evidence="2">Uncharacterized protein</fullName>
    </submittedName>
</protein>
<comment type="caution">
    <text evidence="2">The sequence shown here is derived from an EMBL/GenBank/DDBJ whole genome shotgun (WGS) entry which is preliminary data.</text>
</comment>
<dbReference type="OrthoDB" id="2966751at2759"/>
<name>A0A9P5K0E5_9AGAM</name>
<keyword evidence="1" id="KW-0732">Signal</keyword>